<dbReference type="CDD" id="cd16147">
    <property type="entry name" value="G6S"/>
    <property type="match status" value="1"/>
</dbReference>
<protein>
    <submittedName>
        <fullName evidence="4">Arylsulfatase</fullName>
    </submittedName>
</protein>
<dbReference type="PANTHER" id="PTHR43108:SF8">
    <property type="entry name" value="SD21168P"/>
    <property type="match status" value="1"/>
</dbReference>
<dbReference type="InterPro" id="IPR000917">
    <property type="entry name" value="Sulfatase_N"/>
</dbReference>
<feature type="compositionally biased region" description="Basic and acidic residues" evidence="2">
    <location>
        <begin position="436"/>
        <end position="449"/>
    </location>
</feature>
<evidence type="ECO:0000256" key="2">
    <source>
        <dbReference type="SAM" id="MobiDB-lite"/>
    </source>
</evidence>
<sequence>MAMYRRRTRLRGRRAPGRAPGRTGVWLALGALLLAGGTACGDGGSGKAAEESADPSARPSADSGEAASQRNIVFVLTDDLSEDLVQYMPHVEEMRKAGLSFADYTVTDSLCCPSRSSIYTGKYPHNTGVFTNTPPDGGFDVFHQEGNEDHTFATSLQKRGYRTAMMGKYLNRYEPDMTVGGEKNYVPPGWDEWAVAGNGYPEYDYTLNENGRTVKYGHEPEDYLTDVVSRKGQDFITESAKDGKPFVLDISTFAPHGPATPAPEDEEKFASLKAPRPPSFDKLPEDAPKWLADRKPLPEKQLRKIDRNYRERVRSVQAVDRMIGDLQTRLRKEGVYEDTVFVFASDNGFHLGEYRLTPGKQTAFDTDVKVPLIVTGPGVPEGRTSHAVVGNIDLAPTFTALGGGTPAPEVDGRSLVPLLGGETPKDWPRAALIEHHGAKDTAEDPDRPRKGSGNPPGYEAIRTADVTYVEYADGSREFYDRRRDPDQLHNTYGELSAERKKELARQVAALRACEGAKECGAAAGS</sequence>
<dbReference type="PIRSF" id="PIRSF036666">
    <property type="entry name" value="G6S"/>
    <property type="match status" value="1"/>
</dbReference>
<comment type="PTM">
    <text evidence="1">The conversion to 3-oxoalanine (also known as C-formylglycine, FGly), of a serine or cysteine residue in prokaryotes and of a cysteine residue in eukaryotes, is critical for catalytic activity.</text>
</comment>
<evidence type="ECO:0000313" key="4">
    <source>
        <dbReference type="EMBL" id="AJE84295.1"/>
    </source>
</evidence>
<feature type="region of interest" description="Disordered" evidence="2">
    <location>
        <begin position="254"/>
        <end position="286"/>
    </location>
</feature>
<dbReference type="InterPro" id="IPR012251">
    <property type="entry name" value="GlcNAc_6-SO4ase"/>
</dbReference>
<dbReference type="GO" id="GO:0030203">
    <property type="term" value="P:glycosaminoglycan metabolic process"/>
    <property type="evidence" value="ECO:0007669"/>
    <property type="project" value="InterPro"/>
</dbReference>
<evidence type="ECO:0000256" key="1">
    <source>
        <dbReference type="PIRSR" id="PIRSR036666-50"/>
    </source>
</evidence>
<feature type="modified residue" description="3-oxoalanine (Cys)" evidence="1">
    <location>
        <position position="111"/>
    </location>
</feature>
<dbReference type="EMBL" id="CP010519">
    <property type="protein sequence ID" value="AJE84295.1"/>
    <property type="molecule type" value="Genomic_DNA"/>
</dbReference>
<evidence type="ECO:0000259" key="3">
    <source>
        <dbReference type="Pfam" id="PF00884"/>
    </source>
</evidence>
<keyword evidence="5" id="KW-1185">Reference proteome</keyword>
<organism evidence="4 5">
    <name type="scientific">Streptomyces albus (strain ATCC 21838 / DSM 41398 / FERM P-419 / JCM 4703 / NBRC 107858)</name>
    <dbReference type="NCBI Taxonomy" id="1081613"/>
    <lineage>
        <taxon>Bacteria</taxon>
        <taxon>Bacillati</taxon>
        <taxon>Actinomycetota</taxon>
        <taxon>Actinomycetes</taxon>
        <taxon>Kitasatosporales</taxon>
        <taxon>Streptomycetaceae</taxon>
        <taxon>Streptomyces</taxon>
    </lineage>
</organism>
<dbReference type="Gene3D" id="3.40.720.10">
    <property type="entry name" value="Alkaline Phosphatase, subunit A"/>
    <property type="match status" value="1"/>
</dbReference>
<dbReference type="Pfam" id="PF00884">
    <property type="entry name" value="Sulfatase"/>
    <property type="match status" value="1"/>
</dbReference>
<gene>
    <name evidence="4" type="ORF">SLNWT_3919</name>
</gene>
<feature type="region of interest" description="Disordered" evidence="2">
    <location>
        <begin position="43"/>
        <end position="65"/>
    </location>
</feature>
<dbReference type="AlphaFoldDB" id="A0A0B5EYA9"/>
<dbReference type="Proteomes" id="UP000031523">
    <property type="component" value="Chromosome"/>
</dbReference>
<accession>A0A0B5EYA9</accession>
<dbReference type="SUPFAM" id="SSF53649">
    <property type="entry name" value="Alkaline phosphatase-like"/>
    <property type="match status" value="1"/>
</dbReference>
<proteinExistence type="predicted"/>
<feature type="region of interest" description="Disordered" evidence="2">
    <location>
        <begin position="436"/>
        <end position="459"/>
    </location>
</feature>
<dbReference type="KEGG" id="sals:SLNWT_3919"/>
<reference evidence="4 5" key="1">
    <citation type="submission" date="2015-01" db="EMBL/GenBank/DDBJ databases">
        <title>Enhanced salinomycin production by adjusting the supply of polyketide extender units in Streptomyce albus DSM 41398.</title>
        <authorList>
            <person name="Lu C."/>
        </authorList>
    </citation>
    <scope>NUCLEOTIDE SEQUENCE [LARGE SCALE GENOMIC DNA]</scope>
    <source>
        <strain evidence="5">ATCC 21838 / DSM 41398 / FERM P-419 / JCM 4703 / NBRC 107858</strain>
    </source>
</reference>
<dbReference type="GO" id="GO:0008449">
    <property type="term" value="F:N-acetylglucosamine-6-sulfatase activity"/>
    <property type="evidence" value="ECO:0007669"/>
    <property type="project" value="InterPro"/>
</dbReference>
<name>A0A0B5EYA9_STRA4</name>
<feature type="domain" description="Sulfatase N-terminal" evidence="3">
    <location>
        <begin position="70"/>
        <end position="402"/>
    </location>
</feature>
<dbReference type="InterPro" id="IPR017850">
    <property type="entry name" value="Alkaline_phosphatase_core_sf"/>
</dbReference>
<feature type="compositionally biased region" description="Low complexity" evidence="2">
    <location>
        <begin position="54"/>
        <end position="63"/>
    </location>
</feature>
<evidence type="ECO:0000313" key="5">
    <source>
        <dbReference type="Proteomes" id="UP000031523"/>
    </source>
</evidence>
<dbReference type="PANTHER" id="PTHR43108">
    <property type="entry name" value="N-ACETYLGLUCOSAMINE-6-SULFATASE FAMILY MEMBER"/>
    <property type="match status" value="1"/>
</dbReference>